<dbReference type="OrthoDB" id="26242at2759"/>
<sequence length="943" mass="104521">MPRNSGFAVDETALLSKYRISTLAPKKWEEVDHELSGPVTGSLSTSGSNIMEEDPLGLGHKLDMSDMDMASKAQIMLSSKSFDPKAFLTAVHPNATYQDLAAGISHLRANLDARSEAIRVLVEDNFDRFVAVKASTDAIYAEMREGLLADSTDYATKTVREQLKGVAQKADQVFLPTLENASKAQKLRSTLGVFERSKFFFNLPGSLMESIEAGKYEATLRDYKKGKFLLDSRPEQLLPASRRSKDLGESGSTSSVDAQQKRILDKVWNAVERVMGEMKNILLGQLKDPKRSVEEQEKTLEILLELSTSDDPTWVYFDTQHKYVMDQLKEVFKVTSENVEQAKIKMEPEHLDANALALIVVPQLRAGIVSIDSKQPESIIVQATGHEIWQSVLDMVKSLSETMLASLPNFWKIAKGYMDGKYKKQSSERDRGSRRSPSQCKSMASDVVRLYIALLSQFFTLSDMAVASPTQSEANGGAAMRLPSFVPQRAHALTSAYYLTRVLAEIQECVNEVVSMDISPDASSGMKGLLESARWRFEGALTNVWLRDANLFHNLETWAPDPLHESTTQYLNLIQTFQRHLSTEAFKIAGGLDLVPSATKPTRQHRISSNFTMKITKSFLDSLYAFLDGLVLLASDESEYKRPPGGALGNDVLSGGAGSRAELIDLTNPETRLLIVVSNFGHLKSFLIPSMIAQLERAFGTIVDNDKTTLARVVQELDASLFDGYIKPKSKAITAIVQKGVLDPDMDWFESPRPTEIRPYMFEILMFLVNVHSHVASVSKALLDRTLNALVEEVAEEALRCFKKVKKFGMGGMLRATLEIEFFHQTASRFVTTAAEKKLSDVYNIISQAYARRPGDDMKSQLEGVKKTLADTRRATQIEFLCFRKEKDKSSRAAVAPAIGTSTSTGTVAGGEEGRERRRRPGTAPGPSPSNAQAQIKSTNTRI</sequence>
<feature type="region of interest" description="Disordered" evidence="5">
    <location>
        <begin position="893"/>
        <end position="943"/>
    </location>
</feature>
<dbReference type="AlphaFoldDB" id="A0A286ULH8"/>
<dbReference type="InParanoid" id="A0A286ULH8"/>
<dbReference type="STRING" id="2282107.A0A286ULH8"/>
<comment type="similarity">
    <text evidence="1 4">Belongs to the SEC5 family.</text>
</comment>
<keyword evidence="2 4" id="KW-0813">Transport</keyword>
<organism evidence="7 8">
    <name type="scientific">Pyrrhoderma noxium</name>
    <dbReference type="NCBI Taxonomy" id="2282107"/>
    <lineage>
        <taxon>Eukaryota</taxon>
        <taxon>Fungi</taxon>
        <taxon>Dikarya</taxon>
        <taxon>Basidiomycota</taxon>
        <taxon>Agaricomycotina</taxon>
        <taxon>Agaricomycetes</taxon>
        <taxon>Hymenochaetales</taxon>
        <taxon>Hymenochaetaceae</taxon>
        <taxon>Pyrrhoderma</taxon>
    </lineage>
</organism>
<dbReference type="GO" id="GO:0000145">
    <property type="term" value="C:exocyst"/>
    <property type="evidence" value="ECO:0007669"/>
    <property type="project" value="UniProtKB-UniRule"/>
</dbReference>
<comment type="caution">
    <text evidence="7">The sequence shown here is derived from an EMBL/GenBank/DDBJ whole genome shotgun (WGS) entry which is preliminary data.</text>
</comment>
<feature type="domain" description="Exocyst complex component EXOC2/Sec5 N-terminal" evidence="6">
    <location>
        <begin position="53"/>
        <end position="883"/>
    </location>
</feature>
<keyword evidence="3 4" id="KW-0268">Exocytosis</keyword>
<dbReference type="GO" id="GO:0015031">
    <property type="term" value="P:protein transport"/>
    <property type="evidence" value="ECO:0007669"/>
    <property type="project" value="UniProtKB-KW"/>
</dbReference>
<dbReference type="PANTHER" id="PTHR13043">
    <property type="entry name" value="EXOCYST COMPLEX COMPONENT SEC5"/>
    <property type="match status" value="1"/>
</dbReference>
<protein>
    <recommendedName>
        <fullName evidence="4">Exocyst complex component SEC5</fullName>
    </recommendedName>
</protein>
<keyword evidence="4" id="KW-0653">Protein transport</keyword>
<evidence type="ECO:0000313" key="7">
    <source>
        <dbReference type="EMBL" id="PAV20389.1"/>
    </source>
</evidence>
<dbReference type="GO" id="GO:0006893">
    <property type="term" value="P:Golgi to plasma membrane transport"/>
    <property type="evidence" value="ECO:0007669"/>
    <property type="project" value="UniProtKB-UniRule"/>
</dbReference>
<dbReference type="InterPro" id="IPR029175">
    <property type="entry name" value="EXOC2/Sec5"/>
</dbReference>
<dbReference type="PANTHER" id="PTHR13043:SF1">
    <property type="entry name" value="EXOCYST COMPLEX COMPONENT 2"/>
    <property type="match status" value="1"/>
</dbReference>
<dbReference type="Proteomes" id="UP000217199">
    <property type="component" value="Unassembled WGS sequence"/>
</dbReference>
<evidence type="ECO:0000256" key="4">
    <source>
        <dbReference type="RuleBase" id="RU365069"/>
    </source>
</evidence>
<name>A0A286ULH8_9AGAM</name>
<reference evidence="7 8" key="1">
    <citation type="journal article" date="2017" name="Mol. Ecol.">
        <title>Comparative and population genomic landscape of Phellinus noxius: A hypervariable fungus causing root rot in trees.</title>
        <authorList>
            <person name="Chung C.L."/>
            <person name="Lee T.J."/>
            <person name="Akiba M."/>
            <person name="Lee H.H."/>
            <person name="Kuo T.H."/>
            <person name="Liu D."/>
            <person name="Ke H.M."/>
            <person name="Yokoi T."/>
            <person name="Roa M.B."/>
            <person name="Lu M.J."/>
            <person name="Chang Y.Y."/>
            <person name="Ann P.J."/>
            <person name="Tsai J.N."/>
            <person name="Chen C.Y."/>
            <person name="Tzean S.S."/>
            <person name="Ota Y."/>
            <person name="Hattori T."/>
            <person name="Sahashi N."/>
            <person name="Liou R.F."/>
            <person name="Kikuchi T."/>
            <person name="Tsai I.J."/>
        </authorList>
    </citation>
    <scope>NUCLEOTIDE SEQUENCE [LARGE SCALE GENOMIC DNA]</scope>
    <source>
        <strain evidence="7 8">FFPRI411160</strain>
    </source>
</reference>
<gene>
    <name evidence="7" type="ORF">PNOK_0301600</name>
</gene>
<dbReference type="GO" id="GO:0006887">
    <property type="term" value="P:exocytosis"/>
    <property type="evidence" value="ECO:0007669"/>
    <property type="project" value="UniProtKB-KW"/>
</dbReference>
<accession>A0A286ULH8</accession>
<proteinExistence type="inferred from homology"/>
<comment type="function">
    <text evidence="4">Component of the exocyst complex involved in the docking of exocytic vesicles with fusion sites on the plasma membrane.</text>
</comment>
<comment type="subunit">
    <text evidence="4">Component of the exocyst complex.</text>
</comment>
<evidence type="ECO:0000259" key="6">
    <source>
        <dbReference type="Pfam" id="PF15469"/>
    </source>
</evidence>
<evidence type="ECO:0000256" key="1">
    <source>
        <dbReference type="ARBA" id="ARBA00010578"/>
    </source>
</evidence>
<evidence type="ECO:0000256" key="5">
    <source>
        <dbReference type="SAM" id="MobiDB-lite"/>
    </source>
</evidence>
<dbReference type="Pfam" id="PF15469">
    <property type="entry name" value="Sec5"/>
    <property type="match status" value="1"/>
</dbReference>
<evidence type="ECO:0000313" key="8">
    <source>
        <dbReference type="Proteomes" id="UP000217199"/>
    </source>
</evidence>
<evidence type="ECO:0000256" key="2">
    <source>
        <dbReference type="ARBA" id="ARBA00022448"/>
    </source>
</evidence>
<feature type="compositionally biased region" description="Polar residues" evidence="5">
    <location>
        <begin position="929"/>
        <end position="943"/>
    </location>
</feature>
<dbReference type="EMBL" id="NBII01000003">
    <property type="protein sequence ID" value="PAV20389.1"/>
    <property type="molecule type" value="Genomic_DNA"/>
</dbReference>
<dbReference type="InterPro" id="IPR039481">
    <property type="entry name" value="EXOC2/Sec5_N_dom"/>
</dbReference>
<evidence type="ECO:0000256" key="3">
    <source>
        <dbReference type="ARBA" id="ARBA00022483"/>
    </source>
</evidence>
<keyword evidence="8" id="KW-1185">Reference proteome</keyword>